<evidence type="ECO:0000313" key="1">
    <source>
        <dbReference type="EMBL" id="OQP50318.1"/>
    </source>
</evidence>
<reference evidence="2" key="1">
    <citation type="submission" date="2016-04" db="EMBL/GenBank/DDBJ databases">
        <authorList>
            <person name="Chen L."/>
            <person name="Zhuang W."/>
            <person name="Wang G."/>
        </authorList>
    </citation>
    <scope>NUCLEOTIDE SEQUENCE [LARGE SCALE GENOMIC DNA]</scope>
    <source>
        <strain evidence="2">17621</strain>
    </source>
</reference>
<dbReference type="STRING" id="354355.SAMN05660816_00897"/>
<keyword evidence="2" id="KW-1185">Reference proteome</keyword>
<proteinExistence type="predicted"/>
<dbReference type="AlphaFoldDB" id="A0A1V9EVY8"/>
<dbReference type="RefSeq" id="WP_081198648.1">
    <property type="nucleotide sequence ID" value="NZ_FOCZ01000001.1"/>
</dbReference>
<accession>A0A1V9EVY8</accession>
<dbReference type="Proteomes" id="UP000192610">
    <property type="component" value="Unassembled WGS sequence"/>
</dbReference>
<dbReference type="EMBL" id="LVXG01000012">
    <property type="protein sequence ID" value="OQP50318.1"/>
    <property type="molecule type" value="Genomic_DNA"/>
</dbReference>
<name>A0A1V9EVY8_9BACT</name>
<evidence type="ECO:0000313" key="2">
    <source>
        <dbReference type="Proteomes" id="UP000192610"/>
    </source>
</evidence>
<gene>
    <name evidence="1" type="ORF">A4H97_00275</name>
</gene>
<sequence length="66" mass="7552">MSLKAVTENVINKDPFILKGFFVKMKCFSLPWSDAIITSIPFKRLSALRFTDSCIYYLPTGMFLVP</sequence>
<organism evidence="1 2">
    <name type="scientific">Niastella yeongjuensis</name>
    <dbReference type="NCBI Taxonomy" id="354355"/>
    <lineage>
        <taxon>Bacteria</taxon>
        <taxon>Pseudomonadati</taxon>
        <taxon>Bacteroidota</taxon>
        <taxon>Chitinophagia</taxon>
        <taxon>Chitinophagales</taxon>
        <taxon>Chitinophagaceae</taxon>
        <taxon>Niastella</taxon>
    </lineage>
</organism>
<protein>
    <submittedName>
        <fullName evidence="1">Uncharacterized protein</fullName>
    </submittedName>
</protein>
<comment type="caution">
    <text evidence="1">The sequence shown here is derived from an EMBL/GenBank/DDBJ whole genome shotgun (WGS) entry which is preliminary data.</text>
</comment>